<dbReference type="Pfam" id="PF22792">
    <property type="entry name" value="DUF7012"/>
    <property type="match status" value="1"/>
</dbReference>
<dbReference type="InterPro" id="IPR018754">
    <property type="entry name" value="RovC-like_DNA-bd"/>
</dbReference>
<protein>
    <submittedName>
        <fullName evidence="3">DUF2285 domain-containing protein</fullName>
    </submittedName>
</protein>
<feature type="domain" description="DUF7012" evidence="2">
    <location>
        <begin position="43"/>
        <end position="96"/>
    </location>
</feature>
<dbReference type="Proteomes" id="UP000550787">
    <property type="component" value="Unassembled WGS sequence"/>
</dbReference>
<dbReference type="EMBL" id="JABEQG010000049">
    <property type="protein sequence ID" value="MBB2157935.1"/>
    <property type="molecule type" value="Genomic_DNA"/>
</dbReference>
<dbReference type="AlphaFoldDB" id="A0A7W4NP56"/>
<proteinExistence type="predicted"/>
<evidence type="ECO:0000313" key="3">
    <source>
        <dbReference type="EMBL" id="MBB2157935.1"/>
    </source>
</evidence>
<gene>
    <name evidence="3" type="ORF">HLH33_16780</name>
</gene>
<organism evidence="3 4">
    <name type="scientific">Gluconacetobacter diazotrophicus</name>
    <name type="common">Acetobacter diazotrophicus</name>
    <dbReference type="NCBI Taxonomy" id="33996"/>
    <lineage>
        <taxon>Bacteria</taxon>
        <taxon>Pseudomonadati</taxon>
        <taxon>Pseudomonadota</taxon>
        <taxon>Alphaproteobacteria</taxon>
        <taxon>Acetobacterales</taxon>
        <taxon>Acetobacteraceae</taxon>
        <taxon>Gluconacetobacter</taxon>
    </lineage>
</organism>
<dbReference type="InterPro" id="IPR054278">
    <property type="entry name" value="DUF7012"/>
</dbReference>
<evidence type="ECO:0000259" key="2">
    <source>
        <dbReference type="Pfam" id="PF22792"/>
    </source>
</evidence>
<dbReference type="Pfam" id="PF10074">
    <property type="entry name" value="RovC_DNA-bd"/>
    <property type="match status" value="1"/>
</dbReference>
<comment type="caution">
    <text evidence="3">The sequence shown here is derived from an EMBL/GenBank/DDBJ whole genome shotgun (WGS) entry which is preliminary data.</text>
</comment>
<evidence type="ECO:0000259" key="1">
    <source>
        <dbReference type="Pfam" id="PF10074"/>
    </source>
</evidence>
<evidence type="ECO:0000313" key="4">
    <source>
        <dbReference type="Proteomes" id="UP000550787"/>
    </source>
</evidence>
<feature type="domain" description="T6SS Transcription factor RovC-like DNA binding" evidence="1">
    <location>
        <begin position="109"/>
        <end position="212"/>
    </location>
</feature>
<sequence>MPSTPRLPASVSLGDGGYAFAHDPALPVGPEPVAWLPELSPGTLLLDEAPRGFEHVSLDPSQLGTIIADRADDEGREVIVVDDSGELHIRLRSENAAQRPMILLPADLASFDLRLAVASRFMRRLGGQTIGLLPQALRLTMQRKRRLVELLHAFDVHDLGGGPRDVADLILHSAQARLPSVEWKDSHARRAANRLIHDSIALVNRGYLKLLRGG</sequence>
<accession>A0A7W4NP56</accession>
<reference evidence="3 4" key="1">
    <citation type="submission" date="2020-04" db="EMBL/GenBank/DDBJ databases">
        <title>Description of novel Gluconacetobacter.</title>
        <authorList>
            <person name="Sombolestani A."/>
        </authorList>
    </citation>
    <scope>NUCLEOTIDE SEQUENCE [LARGE SCALE GENOMIC DNA]</scope>
    <source>
        <strain evidence="3 4">LMG 7603</strain>
    </source>
</reference>
<name>A0A7W4NP56_GLUDI</name>